<dbReference type="Gene3D" id="2.30.36.100">
    <property type="match status" value="1"/>
</dbReference>
<evidence type="ECO:0000313" key="3">
    <source>
        <dbReference type="EMBL" id="AEH61455.1"/>
    </source>
</evidence>
<feature type="domain" description="ATP-grasp" evidence="2">
    <location>
        <begin position="218"/>
        <end position="282"/>
    </location>
</feature>
<dbReference type="KEGG" id="mzh:Mzhil_1619"/>
<dbReference type="PIRSF" id="PIRSF016766">
    <property type="entry name" value="UCP016766_ATPgrasp"/>
    <property type="match status" value="1"/>
</dbReference>
<proteinExistence type="predicted"/>
<dbReference type="GO" id="GO:0046872">
    <property type="term" value="F:metal ion binding"/>
    <property type="evidence" value="ECO:0007669"/>
    <property type="project" value="InterPro"/>
</dbReference>
<dbReference type="Gene3D" id="3.40.50.11770">
    <property type="match status" value="1"/>
</dbReference>
<name>F7XPM1_METZD</name>
<reference evidence="3" key="1">
    <citation type="submission" date="2010-07" db="EMBL/GenBank/DDBJ databases">
        <title>The complete genome of Methanosalsum zhilinae DSM 4017.</title>
        <authorList>
            <consortium name="US DOE Joint Genome Institute (JGI-PGF)"/>
            <person name="Lucas S."/>
            <person name="Copeland A."/>
            <person name="Lapidus A."/>
            <person name="Glavina del Rio T."/>
            <person name="Dalin E."/>
            <person name="Tice H."/>
            <person name="Bruce D."/>
            <person name="Goodwin L."/>
            <person name="Pitluck S."/>
            <person name="Kyrpides N."/>
            <person name="Mavromatis K."/>
            <person name="Ovchinnikova G."/>
            <person name="Daligault H."/>
            <person name="Detter J.C."/>
            <person name="Han C."/>
            <person name="Tapia R."/>
            <person name="Larimer F."/>
            <person name="Land M."/>
            <person name="Hauser L."/>
            <person name="Markowitz V."/>
            <person name="Cheng J.-F."/>
            <person name="Hugenholtz P."/>
            <person name="Woyke T."/>
            <person name="Wu D."/>
            <person name="Spring S."/>
            <person name="Schueler E."/>
            <person name="Brambilla E."/>
            <person name="Klenk H.-P."/>
            <person name="Eisen J.A."/>
        </authorList>
    </citation>
    <scope>NUCLEOTIDE SEQUENCE</scope>
    <source>
        <strain evidence="3">DSM 4017</strain>
    </source>
</reference>
<dbReference type="Proteomes" id="UP000006622">
    <property type="component" value="Chromosome"/>
</dbReference>
<sequence length="303" mass="33019">MRIVLAEYATGTCINSGILAEGRAILRTLAASFERTGHEVVYPSAGSVIGYGTSVQSDEETFSRVIEREAKRSDLGLVIAPDHILPYFTSIIEDNTVNLGCTPESVQICADKLRCSHILEKNRISTPPLLSRPDGGLCVTKPRYGCASENTGICSDFRLSDDLIAMRYIEGEHMSASFIAGQGILPLSINLQLMKMNTGADSCSIEYNGCITPYNTPLSDTLFSIAASVSSILGCRGYTGIDFVVADRPYVVDINPRPTTSLVGICQVMEEEIADLLLKNIDKELPEKVNLTGRYSFTKEDIR</sequence>
<keyword evidence="1" id="KW-0547">Nucleotide-binding</keyword>
<evidence type="ECO:0000256" key="1">
    <source>
        <dbReference type="PROSITE-ProRule" id="PRU00409"/>
    </source>
</evidence>
<dbReference type="InterPro" id="IPR024710">
    <property type="entry name" value="MfnD"/>
</dbReference>
<keyword evidence="4" id="KW-1185">Reference proteome</keyword>
<dbReference type="EMBL" id="CP002101">
    <property type="protein sequence ID" value="AEH61455.1"/>
    <property type="molecule type" value="Genomic_DNA"/>
</dbReference>
<dbReference type="GeneID" id="10823258"/>
<evidence type="ECO:0000259" key="2">
    <source>
        <dbReference type="PROSITE" id="PS50975"/>
    </source>
</evidence>
<dbReference type="InterPro" id="IPR011761">
    <property type="entry name" value="ATP-grasp"/>
</dbReference>
<dbReference type="STRING" id="679901.Mzhil_1619"/>
<dbReference type="SUPFAM" id="SSF56059">
    <property type="entry name" value="Glutathione synthetase ATP-binding domain-like"/>
    <property type="match status" value="1"/>
</dbReference>
<dbReference type="HOGENOM" id="CLU_059501_1_0_2"/>
<dbReference type="Gene3D" id="3.30.470.20">
    <property type="entry name" value="ATP-grasp fold, B domain"/>
    <property type="match status" value="1"/>
</dbReference>
<dbReference type="RefSeq" id="WP_013898891.1">
    <property type="nucleotide sequence ID" value="NC_015676.1"/>
</dbReference>
<organism evidence="3 4">
    <name type="scientific">Methanosalsum zhilinae (strain DSM 4017 / NBRC 107636 / OCM 62 / WeN5)</name>
    <name type="common">Methanohalophilus zhilinae</name>
    <dbReference type="NCBI Taxonomy" id="679901"/>
    <lineage>
        <taxon>Archaea</taxon>
        <taxon>Methanobacteriati</taxon>
        <taxon>Methanobacteriota</taxon>
        <taxon>Stenosarchaea group</taxon>
        <taxon>Methanomicrobia</taxon>
        <taxon>Methanosarcinales</taxon>
        <taxon>Methanosarcinaceae</taxon>
        <taxon>Methanosalsum</taxon>
    </lineage>
</organism>
<dbReference type="InterPro" id="IPR003806">
    <property type="entry name" value="ATP-grasp_PylC-type"/>
</dbReference>
<evidence type="ECO:0000313" key="4">
    <source>
        <dbReference type="Proteomes" id="UP000006622"/>
    </source>
</evidence>
<gene>
    <name evidence="3" type="ordered locus">Mzhil_1619</name>
</gene>
<dbReference type="Pfam" id="PF02655">
    <property type="entry name" value="ATP-grasp_3"/>
    <property type="match status" value="1"/>
</dbReference>
<dbReference type="GO" id="GO:0005524">
    <property type="term" value="F:ATP binding"/>
    <property type="evidence" value="ECO:0007669"/>
    <property type="project" value="UniProtKB-UniRule"/>
</dbReference>
<protein>
    <recommendedName>
        <fullName evidence="2">ATP-grasp domain-containing protein</fullName>
    </recommendedName>
</protein>
<dbReference type="AlphaFoldDB" id="F7XPM1"/>
<dbReference type="OrthoDB" id="133985at2157"/>
<dbReference type="PROSITE" id="PS50975">
    <property type="entry name" value="ATP_GRASP"/>
    <property type="match status" value="1"/>
</dbReference>
<keyword evidence="1" id="KW-0067">ATP-binding</keyword>
<accession>F7XPM1</accession>